<keyword evidence="6 10" id="KW-0368">Histidine biosynthesis</keyword>
<dbReference type="GO" id="GO:0005737">
    <property type="term" value="C:cytoplasm"/>
    <property type="evidence" value="ECO:0007669"/>
    <property type="project" value="UniProtKB-SubCell"/>
</dbReference>
<evidence type="ECO:0000256" key="7">
    <source>
        <dbReference type="ARBA" id="ARBA00023239"/>
    </source>
</evidence>
<keyword evidence="3 10" id="KW-0028">Amino-acid biosynthesis</keyword>
<dbReference type="GO" id="GO:0016829">
    <property type="term" value="F:lyase activity"/>
    <property type="evidence" value="ECO:0007669"/>
    <property type="project" value="UniProtKB-KW"/>
</dbReference>
<dbReference type="RefSeq" id="WP_252114648.1">
    <property type="nucleotide sequence ID" value="NZ_JAMSHT010000001.1"/>
</dbReference>
<dbReference type="GO" id="GO:0000105">
    <property type="term" value="P:L-histidine biosynthetic process"/>
    <property type="evidence" value="ECO:0007669"/>
    <property type="project" value="UniProtKB-UniRule"/>
</dbReference>
<dbReference type="EC" id="4.3.2.10" evidence="10"/>
<dbReference type="InterPro" id="IPR029062">
    <property type="entry name" value="Class_I_gatase-like"/>
</dbReference>
<dbReference type="PRINTS" id="PR00097">
    <property type="entry name" value="ANTSNTHASEII"/>
</dbReference>
<comment type="caution">
    <text evidence="13">The sequence shown here is derived from an EMBL/GenBank/DDBJ whole genome shotgun (WGS) entry which is preliminary data.</text>
</comment>
<evidence type="ECO:0000256" key="1">
    <source>
        <dbReference type="ARBA" id="ARBA00005091"/>
    </source>
</evidence>
<feature type="domain" description="Glutamine amidotransferase" evidence="12">
    <location>
        <begin position="40"/>
        <end position="191"/>
    </location>
</feature>
<feature type="active site" evidence="10 11">
    <location>
        <position position="178"/>
    </location>
</feature>
<dbReference type="EMBL" id="JAMSHT010000001">
    <property type="protein sequence ID" value="MCM8558047.1"/>
    <property type="molecule type" value="Genomic_DNA"/>
</dbReference>
<feature type="active site" description="Nucleophile" evidence="10 11">
    <location>
        <position position="78"/>
    </location>
</feature>
<gene>
    <name evidence="10 13" type="primary">hisH</name>
    <name evidence="13" type="ORF">NDO55_09455</name>
</gene>
<dbReference type="Gene3D" id="3.40.50.880">
    <property type="match status" value="1"/>
</dbReference>
<dbReference type="CDD" id="cd01748">
    <property type="entry name" value="GATase1_IGP_Synthase"/>
    <property type="match status" value="1"/>
</dbReference>
<evidence type="ECO:0000256" key="4">
    <source>
        <dbReference type="ARBA" id="ARBA00022801"/>
    </source>
</evidence>
<dbReference type="PANTHER" id="PTHR42701:SF1">
    <property type="entry name" value="IMIDAZOLE GLYCEROL PHOSPHATE SYNTHASE SUBUNIT HISH"/>
    <property type="match status" value="1"/>
</dbReference>
<dbReference type="PIRSF" id="PIRSF000495">
    <property type="entry name" value="Amidotransf_hisH"/>
    <property type="match status" value="1"/>
</dbReference>
<dbReference type="InterPro" id="IPR010139">
    <property type="entry name" value="Imidazole-glycPsynth_HisH"/>
</dbReference>
<proteinExistence type="inferred from homology"/>
<accession>A0A9X2EMQ8</accession>
<dbReference type="SUPFAM" id="SSF52317">
    <property type="entry name" value="Class I glutamine amidotransferase-like"/>
    <property type="match status" value="1"/>
</dbReference>
<dbReference type="NCBIfam" id="TIGR01855">
    <property type="entry name" value="IMP_synth_hisH"/>
    <property type="match status" value="1"/>
</dbReference>
<evidence type="ECO:0000256" key="11">
    <source>
        <dbReference type="PIRSR" id="PIRSR000495-1"/>
    </source>
</evidence>
<organism evidence="13 14">
    <name type="scientific">Sphingomicrobium sediminis</name>
    <dbReference type="NCBI Taxonomy" id="2950949"/>
    <lineage>
        <taxon>Bacteria</taxon>
        <taxon>Pseudomonadati</taxon>
        <taxon>Pseudomonadota</taxon>
        <taxon>Alphaproteobacteria</taxon>
        <taxon>Sphingomonadales</taxon>
        <taxon>Sphingomonadaceae</taxon>
        <taxon>Sphingomicrobium</taxon>
    </lineage>
</organism>
<dbReference type="Proteomes" id="UP001155128">
    <property type="component" value="Unassembled WGS sequence"/>
</dbReference>
<comment type="subcellular location">
    <subcellularLocation>
        <location evidence="10">Cytoplasm</location>
    </subcellularLocation>
</comment>
<dbReference type="EC" id="3.5.1.2" evidence="10"/>
<evidence type="ECO:0000256" key="5">
    <source>
        <dbReference type="ARBA" id="ARBA00022962"/>
    </source>
</evidence>
<keyword evidence="4 10" id="KW-0378">Hydrolase</keyword>
<comment type="catalytic activity">
    <reaction evidence="9 10">
        <text>L-glutamine + H2O = L-glutamate + NH4(+)</text>
        <dbReference type="Rhea" id="RHEA:15889"/>
        <dbReference type="ChEBI" id="CHEBI:15377"/>
        <dbReference type="ChEBI" id="CHEBI:28938"/>
        <dbReference type="ChEBI" id="CHEBI:29985"/>
        <dbReference type="ChEBI" id="CHEBI:58359"/>
        <dbReference type="EC" id="3.5.1.2"/>
    </reaction>
</comment>
<dbReference type="GO" id="GO:0000107">
    <property type="term" value="F:imidazoleglycerol-phosphate synthase activity"/>
    <property type="evidence" value="ECO:0007669"/>
    <property type="project" value="UniProtKB-UniRule"/>
</dbReference>
<feature type="active site" evidence="10 11">
    <location>
        <position position="176"/>
    </location>
</feature>
<evidence type="ECO:0000256" key="3">
    <source>
        <dbReference type="ARBA" id="ARBA00022605"/>
    </source>
</evidence>
<dbReference type="PANTHER" id="PTHR42701">
    <property type="entry name" value="IMIDAZOLE GLYCEROL PHOSPHATE SYNTHASE SUBUNIT HISH"/>
    <property type="match status" value="1"/>
</dbReference>
<comment type="subunit">
    <text evidence="2 10">Heterodimer of HisH and HisF.</text>
</comment>
<name>A0A9X2EMQ8_9SPHN</name>
<comment type="catalytic activity">
    <reaction evidence="8 10">
        <text>5-[(5-phospho-1-deoxy-D-ribulos-1-ylimino)methylamino]-1-(5-phospho-beta-D-ribosyl)imidazole-4-carboxamide + L-glutamine = D-erythro-1-(imidazol-4-yl)glycerol 3-phosphate + 5-amino-1-(5-phospho-beta-D-ribosyl)imidazole-4-carboxamide + L-glutamate + H(+)</text>
        <dbReference type="Rhea" id="RHEA:24793"/>
        <dbReference type="ChEBI" id="CHEBI:15378"/>
        <dbReference type="ChEBI" id="CHEBI:29985"/>
        <dbReference type="ChEBI" id="CHEBI:58278"/>
        <dbReference type="ChEBI" id="CHEBI:58359"/>
        <dbReference type="ChEBI" id="CHEBI:58475"/>
        <dbReference type="ChEBI" id="CHEBI:58525"/>
        <dbReference type="EC" id="4.3.2.10"/>
    </reaction>
</comment>
<evidence type="ECO:0000313" key="13">
    <source>
        <dbReference type="EMBL" id="MCM8558047.1"/>
    </source>
</evidence>
<sequence length="194" mass="20729">MTALALIDLGYGNVESVRLGFERAGAAPTKTSDPDVVASADRLIVPGVGHAGYAMQRLEEAGLANAVRARRGPTLGICVGMQLLFEESEETDRPLLGILPGRVSKLLAAPDRPVPHMGWTRLEDVVPGLGVTNGDHVYFAHSFACPPSPYDAASATYGRKFPVVVRSKNFWGVQFHPERSSAPGAKFLKAFLSS</sequence>
<evidence type="ECO:0000256" key="9">
    <source>
        <dbReference type="ARBA" id="ARBA00049534"/>
    </source>
</evidence>
<dbReference type="HAMAP" id="MF_00278">
    <property type="entry name" value="HisH"/>
    <property type="match status" value="1"/>
</dbReference>
<dbReference type="AlphaFoldDB" id="A0A9X2EMQ8"/>
<dbReference type="GO" id="GO:0004359">
    <property type="term" value="F:glutaminase activity"/>
    <property type="evidence" value="ECO:0007669"/>
    <property type="project" value="UniProtKB-EC"/>
</dbReference>
<evidence type="ECO:0000313" key="14">
    <source>
        <dbReference type="Proteomes" id="UP001155128"/>
    </source>
</evidence>
<keyword evidence="7 10" id="KW-0456">Lyase</keyword>
<evidence type="ECO:0000256" key="10">
    <source>
        <dbReference type="HAMAP-Rule" id="MF_00278"/>
    </source>
</evidence>
<evidence type="ECO:0000256" key="2">
    <source>
        <dbReference type="ARBA" id="ARBA00011152"/>
    </source>
</evidence>
<reference evidence="13" key="1">
    <citation type="submission" date="2022-06" db="EMBL/GenBank/DDBJ databases">
        <title>Sphingomicrobium sedimins sp. nov., a marine bacterium isolated from tidal flat.</title>
        <authorList>
            <person name="Kim C.-H."/>
            <person name="Yoo Y."/>
            <person name="Kim J.-J."/>
        </authorList>
    </citation>
    <scope>NUCLEOTIDE SEQUENCE</scope>
    <source>
        <strain evidence="13">GRR-S6-50</strain>
    </source>
</reference>
<protein>
    <recommendedName>
        <fullName evidence="10">Imidazole glycerol phosphate synthase subunit HisH</fullName>
        <ecNumber evidence="10">4.3.2.10</ecNumber>
    </recommendedName>
    <alternativeName>
        <fullName evidence="10">IGP synthase glutaminase subunit</fullName>
        <ecNumber evidence="10">3.5.1.2</ecNumber>
    </alternativeName>
    <alternativeName>
        <fullName evidence="10">IGP synthase subunit HisH</fullName>
    </alternativeName>
    <alternativeName>
        <fullName evidence="10">ImGP synthase subunit HisH</fullName>
        <shortName evidence="10">IGPS subunit HisH</shortName>
    </alternativeName>
</protein>
<evidence type="ECO:0000256" key="6">
    <source>
        <dbReference type="ARBA" id="ARBA00023102"/>
    </source>
</evidence>
<dbReference type="InterPro" id="IPR017926">
    <property type="entry name" value="GATASE"/>
</dbReference>
<comment type="function">
    <text evidence="10">IGPS catalyzes the conversion of PRFAR and glutamine to IGP, AICAR and glutamate. The HisH subunit catalyzes the hydrolysis of glutamine to glutamate and ammonia as part of the synthesis of IGP and AICAR. The resulting ammonia molecule is channeled to the active site of HisF.</text>
</comment>
<keyword evidence="5 10" id="KW-0315">Glutamine amidotransferase</keyword>
<evidence type="ECO:0000256" key="8">
    <source>
        <dbReference type="ARBA" id="ARBA00047838"/>
    </source>
</evidence>
<keyword evidence="10" id="KW-0963">Cytoplasm</keyword>
<dbReference type="Pfam" id="PF00117">
    <property type="entry name" value="GATase"/>
    <property type="match status" value="1"/>
</dbReference>
<dbReference type="PROSITE" id="PS51273">
    <property type="entry name" value="GATASE_TYPE_1"/>
    <property type="match status" value="1"/>
</dbReference>
<comment type="pathway">
    <text evidence="1 10">Amino-acid biosynthesis; L-histidine biosynthesis; L-histidine from 5-phospho-alpha-D-ribose 1-diphosphate: step 5/9.</text>
</comment>
<keyword evidence="14" id="KW-1185">Reference proteome</keyword>
<evidence type="ECO:0000259" key="12">
    <source>
        <dbReference type="Pfam" id="PF00117"/>
    </source>
</evidence>